<dbReference type="InterPro" id="IPR049212">
    <property type="entry name" value="DUF6815"/>
</dbReference>
<feature type="compositionally biased region" description="Basic and acidic residues" evidence="1">
    <location>
        <begin position="56"/>
        <end position="74"/>
    </location>
</feature>
<reference evidence="3" key="1">
    <citation type="submission" date="2023-10" db="EMBL/GenBank/DDBJ databases">
        <authorList>
            <person name="Chen Y."/>
            <person name="Shah S."/>
            <person name="Dougan E. K."/>
            <person name="Thang M."/>
            <person name="Chan C."/>
        </authorList>
    </citation>
    <scope>NUCLEOTIDE SEQUENCE [LARGE SCALE GENOMIC DNA]</scope>
</reference>
<feature type="region of interest" description="Disordered" evidence="1">
    <location>
        <begin position="45"/>
        <end position="100"/>
    </location>
</feature>
<evidence type="ECO:0000313" key="4">
    <source>
        <dbReference type="Proteomes" id="UP001189429"/>
    </source>
</evidence>
<dbReference type="EMBL" id="CAUYUJ010006447">
    <property type="protein sequence ID" value="CAK0817391.1"/>
    <property type="molecule type" value="Genomic_DNA"/>
</dbReference>
<feature type="non-terminal residue" evidence="3">
    <location>
        <position position="1107"/>
    </location>
</feature>
<evidence type="ECO:0000256" key="1">
    <source>
        <dbReference type="SAM" id="MobiDB-lite"/>
    </source>
</evidence>
<feature type="domain" description="DUF6815" evidence="2">
    <location>
        <begin position="916"/>
        <end position="1021"/>
    </location>
</feature>
<sequence>MSAMSEKRVDPDDGMAYTFDELSTFYKGKYKKSEIKAYWETCKPAKAAKSKAKSKAKAEPKIKAKAKAKSEPKAKAKTKAKAKAEPAAKPTLGKPALAGQSRSAKPVNVSALLKVTKDDLGLLPQPAKPRFRTALVGVYVRGAPFGGSDKSSNGHRYDSIRGLEVPGFPSSPLVPSLFVAVVRDCARVNFVFSWTCREPKVGTASVAKTMRERGSHSFTVAPDLSGPRPVAWSRGPRCSEGGLRGQPHGGAPRQRSGASRARGGTVADVHDEHDTFFEVVKAFDALIVRCNPGQIKADGGSQEKFDDSMRTLRKAGMQVWPSPDVMEFMGAKDALCKIANMSIGLEDTLAYYDPAEFAAGFKKTMAFQPRVIKQNRGSAGEGIWIIKLKSGEYCSTFGEKSCDDSEKLDLMEANDNHSEEHTVGEFIEFCVNGRTAKSGEWASKGVGKYLEGGKAAGGQLVDQRFCPRIVEGELRYNMVGDSLIGIIHKKPKEGGISAVGGTGSIYTYYGPKEKKFASLTKSFTGDDLPKIMPALGLAAEPIPLWWTSDFINSSPEGTAAKDEKWIVGEFNCSCVGISKCLAAYCKEDTPNACYSDISKKDQAEVKKIGDLVGTKALGILIKAAREKAKPAGVGDYFSGGPVDVSSLTRVTKDDLGLLPQPAKPRFKTALVGVYVRSADYGGSDKSSNGHRYDSIPFANGMILAGMSCQLISYVHNDHAKFFEVCKSFDALIVRCNPGQIKADGGDQSKFDDSMRALRKDGMQVWPSPDVMEFMGAKDALCKIANMSIGLEDTLAYYDPAEFAAGFKKTMAFQPRVIKQNRGSAGEGIWIIKLKSGEYCSTFGEKSCDDSEKLDLMEANDNHSEEHTVGEFIEFCVNGRTAKSGEWTSKGVGKYLEGGKAAGGQLVDQRFCPRIVEGELRYNMVGDSLIGIIHKKPKEGGISAVGGTGSIYTYYGPKEKKFASLTKSFTGDDLPKIMPALGLAAEPIPLWWTSDFINSSPAGTAAKDEKWIVGEFNCSCVGISKCLAAYCKEDTPNACYTDISKKDLAEVKRIGALVGKKALGILGKASSESRASAAEDALKAILRSVDPKLADNTVLTDKLKSWKR</sequence>
<accession>A0ABN9REF9</accession>
<evidence type="ECO:0000259" key="2">
    <source>
        <dbReference type="Pfam" id="PF20668"/>
    </source>
</evidence>
<name>A0ABN9REF9_9DINO</name>
<organism evidence="3 4">
    <name type="scientific">Prorocentrum cordatum</name>
    <dbReference type="NCBI Taxonomy" id="2364126"/>
    <lineage>
        <taxon>Eukaryota</taxon>
        <taxon>Sar</taxon>
        <taxon>Alveolata</taxon>
        <taxon>Dinophyceae</taxon>
        <taxon>Prorocentrales</taxon>
        <taxon>Prorocentraceae</taxon>
        <taxon>Prorocentrum</taxon>
    </lineage>
</organism>
<protein>
    <recommendedName>
        <fullName evidence="2">DUF6815 domain-containing protein</fullName>
    </recommendedName>
</protein>
<dbReference type="SUPFAM" id="SSF56059">
    <property type="entry name" value="Glutathione synthetase ATP-binding domain-like"/>
    <property type="match status" value="2"/>
</dbReference>
<feature type="region of interest" description="Disordered" evidence="1">
    <location>
        <begin position="229"/>
        <end position="263"/>
    </location>
</feature>
<proteinExistence type="predicted"/>
<feature type="compositionally biased region" description="Low complexity" evidence="1">
    <location>
        <begin position="249"/>
        <end position="263"/>
    </location>
</feature>
<keyword evidence="4" id="KW-1185">Reference proteome</keyword>
<feature type="domain" description="DUF6815" evidence="2">
    <location>
        <begin position="471"/>
        <end position="576"/>
    </location>
</feature>
<dbReference type="NCBIfam" id="NF033816">
    <property type="entry name" value="Cj0069_fam"/>
    <property type="match status" value="2"/>
</dbReference>
<evidence type="ECO:0000313" key="3">
    <source>
        <dbReference type="EMBL" id="CAK0817391.1"/>
    </source>
</evidence>
<comment type="caution">
    <text evidence="3">The sequence shown here is derived from an EMBL/GenBank/DDBJ whole genome shotgun (WGS) entry which is preliminary data.</text>
</comment>
<feature type="compositionally biased region" description="Basic residues" evidence="1">
    <location>
        <begin position="46"/>
        <end position="55"/>
    </location>
</feature>
<gene>
    <name evidence="3" type="ORF">PCOR1329_LOCUS20026</name>
</gene>
<dbReference type="Proteomes" id="UP001189429">
    <property type="component" value="Unassembled WGS sequence"/>
</dbReference>
<dbReference type="Pfam" id="PF20668">
    <property type="entry name" value="DUF6815"/>
    <property type="match status" value="2"/>
</dbReference>